<proteinExistence type="predicted"/>
<sequence>MGTEGIQDKYVNPYTDFGFKLLFGTAMNKELLISFLNALLFKEETVKDVTYLNAEHLDTQEYDRRAVFDVYCENEKGEKFLVEMQRGEQQFFKDRSVYYATFPIREQSQRGKWDYELKAVYIIGILNFTFNDTDEDYFHHEVKLVDLYTHKVFYDKLTFIYLEMPKFNKKEDELESMFDKWLFVLRNLSSLFERPRALQNRVFDRLFEAAEIAKFNPKELGEYWESLKNFRDWYSVMSTQLKKGREEGLKEGLEKGLQEGLEKGLQKGLEKGRKEECFKNAKKMKQAGIASDVIAQVTGLSMGEIASL</sequence>
<dbReference type="PANTHER" id="PTHR41317:SF1">
    <property type="entry name" value="PD-(D_E)XK NUCLEASE FAMILY TRANSPOSASE"/>
    <property type="match status" value="1"/>
</dbReference>
<organism evidence="1 2">
    <name type="scientific">Phocaeicola sartorii</name>
    <dbReference type="NCBI Taxonomy" id="671267"/>
    <lineage>
        <taxon>Bacteria</taxon>
        <taxon>Pseudomonadati</taxon>
        <taxon>Bacteroidota</taxon>
        <taxon>Bacteroidia</taxon>
        <taxon>Bacteroidales</taxon>
        <taxon>Bacteroidaceae</taxon>
        <taxon>Phocaeicola</taxon>
    </lineage>
</organism>
<dbReference type="PANTHER" id="PTHR41317">
    <property type="entry name" value="PD-(D_E)XK NUCLEASE FAMILY TRANSPOSASE"/>
    <property type="match status" value="1"/>
</dbReference>
<evidence type="ECO:0000313" key="2">
    <source>
        <dbReference type="Proteomes" id="UP000310760"/>
    </source>
</evidence>
<gene>
    <name evidence="1" type="ORF">E5339_16705</name>
</gene>
<dbReference type="EMBL" id="SRYJ01000041">
    <property type="protein sequence ID" value="TGY68386.1"/>
    <property type="molecule type" value="Genomic_DNA"/>
</dbReference>
<accession>A0A4S2FHS2</accession>
<dbReference type="Proteomes" id="UP000310760">
    <property type="component" value="Unassembled WGS sequence"/>
</dbReference>
<protein>
    <submittedName>
        <fullName evidence="1">Rpn family recombination-promoting nuclease/putative transposase</fullName>
    </submittedName>
</protein>
<dbReference type="AlphaFoldDB" id="A0A4S2FHS2"/>
<name>A0A4S2FHS2_9BACT</name>
<dbReference type="InterPro" id="IPR010106">
    <property type="entry name" value="RpnA"/>
</dbReference>
<dbReference type="Pfam" id="PF12784">
    <property type="entry name" value="PDDEXK_2"/>
    <property type="match status" value="1"/>
</dbReference>
<dbReference type="RefSeq" id="WP_135952362.1">
    <property type="nucleotide sequence ID" value="NZ_CASZDM010000085.1"/>
</dbReference>
<dbReference type="NCBIfam" id="TIGR01784">
    <property type="entry name" value="T_den_put_tspse"/>
    <property type="match status" value="1"/>
</dbReference>
<evidence type="ECO:0000313" key="1">
    <source>
        <dbReference type="EMBL" id="TGY68386.1"/>
    </source>
</evidence>
<comment type="caution">
    <text evidence="1">The sequence shown here is derived from an EMBL/GenBank/DDBJ whole genome shotgun (WGS) entry which is preliminary data.</text>
</comment>
<reference evidence="1 2" key="1">
    <citation type="submission" date="2019-04" db="EMBL/GenBank/DDBJ databases">
        <title>Microbes associate with the intestines of laboratory mice.</title>
        <authorList>
            <person name="Navarre W."/>
            <person name="Wong E."/>
            <person name="Huang K."/>
            <person name="Tropini C."/>
            <person name="Ng K."/>
            <person name="Yu B."/>
        </authorList>
    </citation>
    <scope>NUCLEOTIDE SEQUENCE [LARGE SCALE GENOMIC DNA]</scope>
    <source>
        <strain evidence="1 2">NM22_B1</strain>
    </source>
</reference>